<gene>
    <name evidence="2" type="ordered locus">CLDAP_25970</name>
</gene>
<organism evidence="2 3">
    <name type="scientific">Caldilinea aerophila (strain DSM 14535 / JCM 11387 / NBRC 104270 / STL-6-O1)</name>
    <dbReference type="NCBI Taxonomy" id="926550"/>
    <lineage>
        <taxon>Bacteria</taxon>
        <taxon>Bacillati</taxon>
        <taxon>Chloroflexota</taxon>
        <taxon>Caldilineae</taxon>
        <taxon>Caldilineales</taxon>
        <taxon>Caldilineaceae</taxon>
        <taxon>Caldilinea</taxon>
    </lineage>
</organism>
<evidence type="ECO:0000313" key="2">
    <source>
        <dbReference type="EMBL" id="BAM00637.1"/>
    </source>
</evidence>
<dbReference type="Gene3D" id="1.20.120.330">
    <property type="entry name" value="Nucleotidyltransferases domain 2"/>
    <property type="match status" value="1"/>
</dbReference>
<dbReference type="STRING" id="926550.CLDAP_25970"/>
<dbReference type="AlphaFoldDB" id="I0I5U9"/>
<dbReference type="Proteomes" id="UP000007880">
    <property type="component" value="Chromosome"/>
</dbReference>
<dbReference type="SUPFAM" id="SSF81593">
    <property type="entry name" value="Nucleotidyltransferase substrate binding subunit/domain"/>
    <property type="match status" value="1"/>
</dbReference>
<proteinExistence type="predicted"/>
<dbReference type="PROSITE" id="PS50910">
    <property type="entry name" value="HEPN"/>
    <property type="match status" value="1"/>
</dbReference>
<dbReference type="Pfam" id="PF05168">
    <property type="entry name" value="HEPN"/>
    <property type="match status" value="1"/>
</dbReference>
<accession>I0I5U9</accession>
<dbReference type="RefSeq" id="WP_014433866.1">
    <property type="nucleotide sequence ID" value="NC_017079.1"/>
</dbReference>
<dbReference type="OrthoDB" id="9808176at2"/>
<dbReference type="EMBL" id="AP012337">
    <property type="protein sequence ID" value="BAM00637.1"/>
    <property type="molecule type" value="Genomic_DNA"/>
</dbReference>
<feature type="domain" description="HEPN" evidence="1">
    <location>
        <begin position="14"/>
        <end position="69"/>
    </location>
</feature>
<evidence type="ECO:0000313" key="3">
    <source>
        <dbReference type="Proteomes" id="UP000007880"/>
    </source>
</evidence>
<reference evidence="2 3" key="1">
    <citation type="submission" date="2012-02" db="EMBL/GenBank/DDBJ databases">
        <title>Complete genome sequence of Caldilinea aerophila DSM 14535 (= NBRC 102666).</title>
        <authorList>
            <person name="Oguchi A."/>
            <person name="Hosoyama A."/>
            <person name="Sekine M."/>
            <person name="Fukai R."/>
            <person name="Kato Y."/>
            <person name="Nakamura S."/>
            <person name="Hanada S."/>
            <person name="Yamazaki S."/>
            <person name="Fujita N."/>
        </authorList>
    </citation>
    <scope>NUCLEOTIDE SEQUENCE [LARGE SCALE GENOMIC DNA]</scope>
    <source>
        <strain evidence="3">DSM 14535 / JCM 11387 / NBRC 104270 / STL-6-O1</strain>
    </source>
</reference>
<keyword evidence="3" id="KW-1185">Reference proteome</keyword>
<protein>
    <recommendedName>
        <fullName evidence="1">HEPN domain-containing protein</fullName>
    </recommendedName>
</protein>
<evidence type="ECO:0000259" key="1">
    <source>
        <dbReference type="PROSITE" id="PS50910"/>
    </source>
</evidence>
<dbReference type="InterPro" id="IPR007842">
    <property type="entry name" value="HEPN_dom"/>
</dbReference>
<dbReference type="HOGENOM" id="CLU_2768034_0_0_0"/>
<name>I0I5U9_CALAS</name>
<dbReference type="KEGG" id="cap:CLDAP_25970"/>
<sequence length="69" mass="7627">MSATESALPADWFVQGDLDLQAAEILLAPNGPLPVTAFHLQQAVEKYLKGFLLSTGWPLRRIHDLEVLI</sequence>
<dbReference type="eggNOG" id="COG2250">
    <property type="taxonomic scope" value="Bacteria"/>
</dbReference>